<dbReference type="Proteomes" id="UP000828390">
    <property type="component" value="Unassembled WGS sequence"/>
</dbReference>
<dbReference type="PROSITE" id="PS01136">
    <property type="entry name" value="UPF0034"/>
    <property type="match status" value="1"/>
</dbReference>
<dbReference type="GO" id="GO:0102265">
    <property type="term" value="F:tRNA-dihydrouridine47 synthase activity"/>
    <property type="evidence" value="ECO:0007669"/>
    <property type="project" value="UniProtKB-EC"/>
</dbReference>
<evidence type="ECO:0000256" key="2">
    <source>
        <dbReference type="ARBA" id="ARBA00005451"/>
    </source>
</evidence>
<organism evidence="14 15">
    <name type="scientific">Dreissena polymorpha</name>
    <name type="common">Zebra mussel</name>
    <name type="synonym">Mytilus polymorpha</name>
    <dbReference type="NCBI Taxonomy" id="45954"/>
    <lineage>
        <taxon>Eukaryota</taxon>
        <taxon>Metazoa</taxon>
        <taxon>Spiralia</taxon>
        <taxon>Lophotrochozoa</taxon>
        <taxon>Mollusca</taxon>
        <taxon>Bivalvia</taxon>
        <taxon>Autobranchia</taxon>
        <taxon>Heteroconchia</taxon>
        <taxon>Euheterodonta</taxon>
        <taxon>Imparidentia</taxon>
        <taxon>Neoheterodontei</taxon>
        <taxon>Myida</taxon>
        <taxon>Dreissenoidea</taxon>
        <taxon>Dreissenidae</taxon>
        <taxon>Dreissena</taxon>
    </lineage>
</organism>
<dbReference type="InterPro" id="IPR018517">
    <property type="entry name" value="tRNA_hU_synthase_CS"/>
</dbReference>
<dbReference type="PANTHER" id="PTHR45846">
    <property type="entry name" value="TRNA-DIHYDROURIDINE(47) SYNTHASE [NAD(P)(+)]-LIKE"/>
    <property type="match status" value="1"/>
</dbReference>
<gene>
    <name evidence="14" type="ORF">DPMN_062448</name>
</gene>
<evidence type="ECO:0000256" key="3">
    <source>
        <dbReference type="ARBA" id="ARBA00012376"/>
    </source>
</evidence>
<dbReference type="Gene3D" id="3.20.20.70">
    <property type="entry name" value="Aldolase class I"/>
    <property type="match status" value="1"/>
</dbReference>
<comment type="catalytic activity">
    <reaction evidence="12">
        <text>5,6-dihydrouridine(47) in tRNA + NADP(+) = uridine(47) in tRNA + NADPH + H(+)</text>
        <dbReference type="Rhea" id="RHEA:53360"/>
        <dbReference type="Rhea" id="RHEA-COMP:13539"/>
        <dbReference type="Rhea" id="RHEA-COMP:13540"/>
        <dbReference type="ChEBI" id="CHEBI:15378"/>
        <dbReference type="ChEBI" id="CHEBI:57783"/>
        <dbReference type="ChEBI" id="CHEBI:58349"/>
        <dbReference type="ChEBI" id="CHEBI:65315"/>
        <dbReference type="ChEBI" id="CHEBI:74443"/>
        <dbReference type="EC" id="1.3.1.89"/>
    </reaction>
    <physiologicalReaction direction="right-to-left" evidence="12">
        <dbReference type="Rhea" id="RHEA:53362"/>
    </physiologicalReaction>
</comment>
<dbReference type="GO" id="GO:0050660">
    <property type="term" value="F:flavin adenine dinucleotide binding"/>
    <property type="evidence" value="ECO:0007669"/>
    <property type="project" value="InterPro"/>
</dbReference>
<dbReference type="InterPro" id="IPR013785">
    <property type="entry name" value="Aldolase_TIM"/>
</dbReference>
<evidence type="ECO:0000256" key="5">
    <source>
        <dbReference type="ARBA" id="ARBA00022643"/>
    </source>
</evidence>
<evidence type="ECO:0000256" key="12">
    <source>
        <dbReference type="ARBA" id="ARBA00049513"/>
    </source>
</evidence>
<keyword evidence="6" id="KW-0819">tRNA processing</keyword>
<comment type="catalytic activity">
    <reaction evidence="10">
        <text>a 5,6-dihydrouridine in mRNA + NAD(+) = a uridine in mRNA + NADH + H(+)</text>
        <dbReference type="Rhea" id="RHEA:69851"/>
        <dbReference type="Rhea" id="RHEA-COMP:14658"/>
        <dbReference type="Rhea" id="RHEA-COMP:17789"/>
        <dbReference type="ChEBI" id="CHEBI:15378"/>
        <dbReference type="ChEBI" id="CHEBI:57540"/>
        <dbReference type="ChEBI" id="CHEBI:57945"/>
        <dbReference type="ChEBI" id="CHEBI:65315"/>
        <dbReference type="ChEBI" id="CHEBI:74443"/>
    </reaction>
    <physiologicalReaction direction="right-to-left" evidence="10">
        <dbReference type="Rhea" id="RHEA:69853"/>
    </physiologicalReaction>
</comment>
<dbReference type="Pfam" id="PF01207">
    <property type="entry name" value="Dus"/>
    <property type="match status" value="1"/>
</dbReference>
<comment type="cofactor">
    <cofactor evidence="1">
        <name>FMN</name>
        <dbReference type="ChEBI" id="CHEBI:58210"/>
    </cofactor>
</comment>
<evidence type="ECO:0000256" key="6">
    <source>
        <dbReference type="ARBA" id="ARBA00022694"/>
    </source>
</evidence>
<comment type="caution">
    <text evidence="14">The sequence shown here is derived from an EMBL/GenBank/DDBJ whole genome shotgun (WGS) entry which is preliminary data.</text>
</comment>
<evidence type="ECO:0000256" key="1">
    <source>
        <dbReference type="ARBA" id="ARBA00001917"/>
    </source>
</evidence>
<dbReference type="GO" id="GO:0003723">
    <property type="term" value="F:RNA binding"/>
    <property type="evidence" value="ECO:0007669"/>
    <property type="project" value="TreeGrafter"/>
</dbReference>
<dbReference type="EMBL" id="JAIWYP010000013">
    <property type="protein sequence ID" value="KAH3719597.1"/>
    <property type="molecule type" value="Genomic_DNA"/>
</dbReference>
<proteinExistence type="inferred from homology"/>
<evidence type="ECO:0000313" key="14">
    <source>
        <dbReference type="EMBL" id="KAH3719597.1"/>
    </source>
</evidence>
<name>A0A9D4HI55_DREPO</name>
<accession>A0A9D4HI55</accession>
<keyword evidence="7" id="KW-0521">NADP</keyword>
<evidence type="ECO:0000256" key="7">
    <source>
        <dbReference type="ARBA" id="ARBA00022857"/>
    </source>
</evidence>
<dbReference type="EC" id="1.3.1.89" evidence="3"/>
<evidence type="ECO:0000256" key="8">
    <source>
        <dbReference type="ARBA" id="ARBA00023002"/>
    </source>
</evidence>
<dbReference type="InterPro" id="IPR035587">
    <property type="entry name" value="DUS-like_FMN-bd"/>
</dbReference>
<comment type="catalytic activity">
    <reaction evidence="11">
        <text>a 5,6-dihydrouridine in mRNA + NADP(+) = a uridine in mRNA + NADPH + H(+)</text>
        <dbReference type="Rhea" id="RHEA:69855"/>
        <dbReference type="Rhea" id="RHEA-COMP:14658"/>
        <dbReference type="Rhea" id="RHEA-COMP:17789"/>
        <dbReference type="ChEBI" id="CHEBI:15378"/>
        <dbReference type="ChEBI" id="CHEBI:57783"/>
        <dbReference type="ChEBI" id="CHEBI:58349"/>
        <dbReference type="ChEBI" id="CHEBI:65315"/>
        <dbReference type="ChEBI" id="CHEBI:74443"/>
    </reaction>
    <physiologicalReaction direction="right-to-left" evidence="11">
        <dbReference type="Rhea" id="RHEA:69857"/>
    </physiologicalReaction>
</comment>
<evidence type="ECO:0000259" key="13">
    <source>
        <dbReference type="Pfam" id="PF01207"/>
    </source>
</evidence>
<evidence type="ECO:0000256" key="4">
    <source>
        <dbReference type="ARBA" id="ARBA00022630"/>
    </source>
</evidence>
<reference evidence="14" key="2">
    <citation type="submission" date="2020-11" db="EMBL/GenBank/DDBJ databases">
        <authorList>
            <person name="McCartney M.A."/>
            <person name="Auch B."/>
            <person name="Kono T."/>
            <person name="Mallez S."/>
            <person name="Becker A."/>
            <person name="Gohl D.M."/>
            <person name="Silverstein K.A.T."/>
            <person name="Koren S."/>
            <person name="Bechman K.B."/>
            <person name="Herman A."/>
            <person name="Abrahante J.E."/>
            <person name="Garbe J."/>
        </authorList>
    </citation>
    <scope>NUCLEOTIDE SEQUENCE</scope>
    <source>
        <strain evidence="14">Duluth1</strain>
        <tissue evidence="14">Whole animal</tissue>
    </source>
</reference>
<dbReference type="AlphaFoldDB" id="A0A9D4HI55"/>
<keyword evidence="5" id="KW-0288">FMN</keyword>
<comment type="catalytic activity">
    <reaction evidence="9">
        <text>5,6-dihydrouridine(47) in tRNA + NAD(+) = uridine(47) in tRNA + NADH + H(+)</text>
        <dbReference type="Rhea" id="RHEA:53364"/>
        <dbReference type="Rhea" id="RHEA-COMP:13539"/>
        <dbReference type="Rhea" id="RHEA-COMP:13540"/>
        <dbReference type="ChEBI" id="CHEBI:15378"/>
        <dbReference type="ChEBI" id="CHEBI:57540"/>
        <dbReference type="ChEBI" id="CHEBI:57945"/>
        <dbReference type="ChEBI" id="CHEBI:65315"/>
        <dbReference type="ChEBI" id="CHEBI:74443"/>
        <dbReference type="EC" id="1.3.1.89"/>
    </reaction>
    <physiologicalReaction direction="right-to-left" evidence="9">
        <dbReference type="Rhea" id="RHEA:53366"/>
    </physiologicalReaction>
</comment>
<dbReference type="PANTHER" id="PTHR45846:SF1">
    <property type="entry name" value="TRNA-DIHYDROURIDINE(47) SYNTHASE [NAD(P)(+)]-LIKE"/>
    <property type="match status" value="1"/>
</dbReference>
<dbReference type="CDD" id="cd02801">
    <property type="entry name" value="DUS_like_FMN"/>
    <property type="match status" value="1"/>
</dbReference>
<keyword evidence="15" id="KW-1185">Reference proteome</keyword>
<keyword evidence="8" id="KW-0560">Oxidoreductase</keyword>
<evidence type="ECO:0000256" key="9">
    <source>
        <dbReference type="ARBA" id="ARBA00048266"/>
    </source>
</evidence>
<protein>
    <recommendedName>
        <fullName evidence="3">tRNA-dihydrouridine(47) synthase [NAD(P)(+)]</fullName>
        <ecNumber evidence="3">1.3.1.89</ecNumber>
    </recommendedName>
</protein>
<evidence type="ECO:0000313" key="15">
    <source>
        <dbReference type="Proteomes" id="UP000828390"/>
    </source>
</evidence>
<feature type="domain" description="DUS-like FMN-binding" evidence="13">
    <location>
        <begin position="23"/>
        <end position="177"/>
    </location>
</feature>
<sequence>MGLAGSKTRLRGHLVDFSDKLYLAPLTTVGNLPFRRICKRYGADITCGEMAVVTNLLQGQQSEWALLKRHESEDVFGVQLCGGFPDSFTRCAQVICEKMNVDFIDINCGCPIDLIFNKGEGSALMGRQQKFEQIIRSMRAVMDVPLTVKIRTGIQDNKNIAHTLVPHLRDWGVAMTTATEVHQAGGLGLYP</sequence>
<evidence type="ECO:0000256" key="11">
    <source>
        <dbReference type="ARBA" id="ARBA00049447"/>
    </source>
</evidence>
<comment type="similarity">
    <text evidence="2">Belongs to the Dus family. Dus3 subfamily.</text>
</comment>
<keyword evidence="4" id="KW-0285">Flavoprotein</keyword>
<dbReference type="SUPFAM" id="SSF51395">
    <property type="entry name" value="FMN-linked oxidoreductases"/>
    <property type="match status" value="1"/>
</dbReference>
<reference evidence="14" key="1">
    <citation type="journal article" date="2019" name="bioRxiv">
        <title>The Genome of the Zebra Mussel, Dreissena polymorpha: A Resource for Invasive Species Research.</title>
        <authorList>
            <person name="McCartney M.A."/>
            <person name="Auch B."/>
            <person name="Kono T."/>
            <person name="Mallez S."/>
            <person name="Zhang Y."/>
            <person name="Obille A."/>
            <person name="Becker A."/>
            <person name="Abrahante J.E."/>
            <person name="Garbe J."/>
            <person name="Badalamenti J.P."/>
            <person name="Herman A."/>
            <person name="Mangelson H."/>
            <person name="Liachko I."/>
            <person name="Sullivan S."/>
            <person name="Sone E.D."/>
            <person name="Koren S."/>
            <person name="Silverstein K.A.T."/>
            <person name="Beckman K.B."/>
            <person name="Gohl D.M."/>
        </authorList>
    </citation>
    <scope>NUCLEOTIDE SEQUENCE</scope>
    <source>
        <strain evidence="14">Duluth1</strain>
        <tissue evidence="14">Whole animal</tissue>
    </source>
</reference>
<evidence type="ECO:0000256" key="10">
    <source>
        <dbReference type="ARBA" id="ARBA00048342"/>
    </source>
</evidence>